<dbReference type="InterPro" id="IPR005303">
    <property type="entry name" value="MOCOS_middle"/>
</dbReference>
<sequence length="253" mass="28253">MSTHLAQIWRHPVKAHGRERIGMVTLETGHALPWDRVWAVAHERSGFDLDRPAWTPPGHFSRGASVPTLQQIECVTDPAHRTLTFFHPDRPTLTIDPNDDDQGRDFIAWVAPISPGAKFPPSRLVRVPDTAMTDTDYPSISLINLASHRALEERIGRPLSPLRWRGNLLIEGLAPWEEFDLVGRRLKLGAAELEVVEPITRCRMTEANPETGQRDADTLGTLRHGYGHQDFGVYARVTTGGPVTEGDTFEVLP</sequence>
<evidence type="ECO:0000259" key="1">
    <source>
        <dbReference type="PROSITE" id="PS51340"/>
    </source>
</evidence>
<dbReference type="AlphaFoldDB" id="A0A5A9YY41"/>
<dbReference type="EMBL" id="VINQ01000025">
    <property type="protein sequence ID" value="KAA0909768.1"/>
    <property type="molecule type" value="Genomic_DNA"/>
</dbReference>
<gene>
    <name evidence="2" type="ORF">FLO80_19985</name>
</gene>
<dbReference type="SUPFAM" id="SSF50800">
    <property type="entry name" value="PK beta-barrel domain-like"/>
    <property type="match status" value="1"/>
</dbReference>
<dbReference type="Gene3D" id="2.40.33.20">
    <property type="entry name" value="PK beta-barrel domain-like"/>
    <property type="match status" value="1"/>
</dbReference>
<dbReference type="Pfam" id="PF03473">
    <property type="entry name" value="MOSC"/>
    <property type="match status" value="1"/>
</dbReference>
<dbReference type="Pfam" id="PF03476">
    <property type="entry name" value="MOSC_N"/>
    <property type="match status" value="1"/>
</dbReference>
<protein>
    <submittedName>
        <fullName evidence="2">MOSC domain-containing protein</fullName>
    </submittedName>
</protein>
<dbReference type="Proteomes" id="UP000325291">
    <property type="component" value="Unassembled WGS sequence"/>
</dbReference>
<keyword evidence="3" id="KW-1185">Reference proteome</keyword>
<dbReference type="InterPro" id="IPR005302">
    <property type="entry name" value="MoCF_Sase_C"/>
</dbReference>
<dbReference type="GO" id="GO:0030170">
    <property type="term" value="F:pyridoxal phosphate binding"/>
    <property type="evidence" value="ECO:0007669"/>
    <property type="project" value="InterPro"/>
</dbReference>
<dbReference type="InterPro" id="IPR011037">
    <property type="entry name" value="Pyrv_Knase-like_insert_dom_sf"/>
</dbReference>
<name>A0A5A9YY41_9RHOB</name>
<dbReference type="PROSITE" id="PS51340">
    <property type="entry name" value="MOSC"/>
    <property type="match status" value="1"/>
</dbReference>
<organism evidence="2 3">
    <name type="scientific">Aquicoccus porphyridii</name>
    <dbReference type="NCBI Taxonomy" id="1852029"/>
    <lineage>
        <taxon>Bacteria</taxon>
        <taxon>Pseudomonadati</taxon>
        <taxon>Pseudomonadota</taxon>
        <taxon>Alphaproteobacteria</taxon>
        <taxon>Rhodobacterales</taxon>
        <taxon>Paracoccaceae</taxon>
        <taxon>Aquicoccus</taxon>
    </lineage>
</organism>
<evidence type="ECO:0000313" key="2">
    <source>
        <dbReference type="EMBL" id="KAA0909768.1"/>
    </source>
</evidence>
<accession>A0A5A9YY41</accession>
<dbReference type="RefSeq" id="WP_111367613.1">
    <property type="nucleotide sequence ID" value="NZ_VINQ01000025.1"/>
</dbReference>
<reference evidence="2 3" key="1">
    <citation type="submission" date="2019-07" db="EMBL/GenBank/DDBJ databases">
        <title>Aquicoccus porphyridii gen. nov., sp. nov., isolated from a small marine red alga, Porphyridium marinum.</title>
        <authorList>
            <person name="Liu L."/>
        </authorList>
    </citation>
    <scope>NUCLEOTIDE SEQUENCE [LARGE SCALE GENOMIC DNA]</scope>
    <source>
        <strain evidence="2 3">L1 8-17</strain>
    </source>
</reference>
<dbReference type="GO" id="GO:0003824">
    <property type="term" value="F:catalytic activity"/>
    <property type="evidence" value="ECO:0007669"/>
    <property type="project" value="InterPro"/>
</dbReference>
<proteinExistence type="predicted"/>
<evidence type="ECO:0000313" key="3">
    <source>
        <dbReference type="Proteomes" id="UP000325291"/>
    </source>
</evidence>
<feature type="domain" description="MOSC" evidence="1">
    <location>
        <begin position="111"/>
        <end position="252"/>
    </location>
</feature>
<dbReference type="GO" id="GO:0030151">
    <property type="term" value="F:molybdenum ion binding"/>
    <property type="evidence" value="ECO:0007669"/>
    <property type="project" value="InterPro"/>
</dbReference>
<comment type="caution">
    <text evidence="2">The sequence shown here is derived from an EMBL/GenBank/DDBJ whole genome shotgun (WGS) entry which is preliminary data.</text>
</comment>